<proteinExistence type="inferred from homology"/>
<comment type="subcellular location">
    <subcellularLocation>
        <location evidence="1">Membrane</location>
        <topology evidence="1">Multi-pass membrane protein</topology>
    </subcellularLocation>
</comment>
<dbReference type="Pfam" id="PF10998">
    <property type="entry name" value="DUF2838"/>
    <property type="match status" value="1"/>
</dbReference>
<gene>
    <name evidence="14" type="ORF">TrST_g4623</name>
</gene>
<keyword evidence="5" id="KW-0808">Transferase</keyword>
<evidence type="ECO:0000256" key="5">
    <source>
        <dbReference type="ARBA" id="ARBA00022679"/>
    </source>
</evidence>
<dbReference type="EMBL" id="BRXY01000459">
    <property type="protein sequence ID" value="GMH96086.1"/>
    <property type="molecule type" value="Genomic_DNA"/>
</dbReference>
<feature type="transmembrane region" description="Helical" evidence="13">
    <location>
        <begin position="165"/>
        <end position="183"/>
    </location>
</feature>
<keyword evidence="10" id="KW-0594">Phospholipid biosynthesis</keyword>
<keyword evidence="9 13" id="KW-0472">Membrane</keyword>
<comment type="similarity">
    <text evidence="2">Belongs to the GPC1 family.</text>
</comment>
<dbReference type="PANTHER" id="PTHR31201:SF1">
    <property type="entry name" value="GLYCEROPHOSPHOCHOLINE ACYLTRANSFERASE 1"/>
    <property type="match status" value="1"/>
</dbReference>
<protein>
    <recommendedName>
        <fullName evidence="3">Glycerophosphocholine acyltransferase 1</fullName>
    </recommendedName>
</protein>
<keyword evidence="7 13" id="KW-1133">Transmembrane helix</keyword>
<evidence type="ECO:0000256" key="8">
    <source>
        <dbReference type="ARBA" id="ARBA00023098"/>
    </source>
</evidence>
<dbReference type="GO" id="GO:0006656">
    <property type="term" value="P:phosphatidylcholine biosynthetic process"/>
    <property type="evidence" value="ECO:0007669"/>
    <property type="project" value="TreeGrafter"/>
</dbReference>
<sequence length="337" mass="38361">MISSFLREIQFRIQGKAGIINNAMIRSISLQVVQETLKERVLPAHIFCAGMVSLMAKAFFLGFRPHWLVLYTTIQWPLLFYIVYQDFAAKKKLFYFVELCWVFNFLGWGIVFLEIATAVGGIDPLFSDSVRNRLGYAFFVVVNGPLAFSVIMNSNALVLHDISKTSGVFIHFNPALVSYALRWRPVWTGSQSWSPFDNNGSFFASMTPAAHEYKGVGDAFLVYLLWLVPYALWLLVTCEILLSVPNRSSFKDLHKKLPGNTLSSKCWAYVIGHMTCSGTTFLCSQYFYSSFMLHTAWITGLLLYSAWLGSKYYSYTYGGDRVAKRLEERLAETEKAK</sequence>
<evidence type="ECO:0000256" key="3">
    <source>
        <dbReference type="ARBA" id="ARBA00019082"/>
    </source>
</evidence>
<keyword evidence="11" id="KW-1208">Phospholipid metabolism</keyword>
<reference evidence="15" key="1">
    <citation type="journal article" date="2023" name="Commun. Biol.">
        <title>Genome analysis of Parmales, the sister group of diatoms, reveals the evolutionary specialization of diatoms from phago-mixotrophs to photoautotrophs.</title>
        <authorList>
            <person name="Ban H."/>
            <person name="Sato S."/>
            <person name="Yoshikawa S."/>
            <person name="Yamada K."/>
            <person name="Nakamura Y."/>
            <person name="Ichinomiya M."/>
            <person name="Sato N."/>
            <person name="Blanc-Mathieu R."/>
            <person name="Endo H."/>
            <person name="Kuwata A."/>
            <person name="Ogata H."/>
        </authorList>
    </citation>
    <scope>NUCLEOTIDE SEQUENCE [LARGE SCALE GENOMIC DNA]</scope>
    <source>
        <strain evidence="15">NIES 3701</strain>
    </source>
</reference>
<evidence type="ECO:0000313" key="15">
    <source>
        <dbReference type="Proteomes" id="UP001165085"/>
    </source>
</evidence>
<evidence type="ECO:0000256" key="6">
    <source>
        <dbReference type="ARBA" id="ARBA00022692"/>
    </source>
</evidence>
<keyword evidence="8" id="KW-0443">Lipid metabolism</keyword>
<keyword evidence="6 13" id="KW-0812">Transmembrane</keyword>
<evidence type="ECO:0000256" key="4">
    <source>
        <dbReference type="ARBA" id="ARBA00022516"/>
    </source>
</evidence>
<keyword evidence="4" id="KW-0444">Lipid biosynthesis</keyword>
<evidence type="ECO:0000256" key="9">
    <source>
        <dbReference type="ARBA" id="ARBA00023136"/>
    </source>
</evidence>
<accession>A0A9W7BRG5</accession>
<evidence type="ECO:0000256" key="10">
    <source>
        <dbReference type="ARBA" id="ARBA00023209"/>
    </source>
</evidence>
<dbReference type="PANTHER" id="PTHR31201">
    <property type="entry name" value="OS01G0585100 PROTEIN"/>
    <property type="match status" value="1"/>
</dbReference>
<dbReference type="InterPro" id="IPR021261">
    <property type="entry name" value="GPCAT"/>
</dbReference>
<evidence type="ECO:0000313" key="14">
    <source>
        <dbReference type="EMBL" id="GMH96086.1"/>
    </source>
</evidence>
<feature type="transmembrane region" description="Helical" evidence="13">
    <location>
        <begin position="294"/>
        <end position="315"/>
    </location>
</feature>
<feature type="transmembrane region" description="Helical" evidence="13">
    <location>
        <begin position="220"/>
        <end position="245"/>
    </location>
</feature>
<keyword evidence="12" id="KW-0012">Acyltransferase</keyword>
<dbReference type="GO" id="GO:0016020">
    <property type="term" value="C:membrane"/>
    <property type="evidence" value="ECO:0007669"/>
    <property type="project" value="UniProtKB-SubCell"/>
</dbReference>
<dbReference type="OrthoDB" id="406287at2759"/>
<dbReference type="GO" id="GO:0016746">
    <property type="term" value="F:acyltransferase activity"/>
    <property type="evidence" value="ECO:0007669"/>
    <property type="project" value="UniProtKB-KW"/>
</dbReference>
<evidence type="ECO:0000256" key="2">
    <source>
        <dbReference type="ARBA" id="ARBA00006675"/>
    </source>
</evidence>
<comment type="caution">
    <text evidence="14">The sequence shown here is derived from an EMBL/GenBank/DDBJ whole genome shotgun (WGS) entry which is preliminary data.</text>
</comment>
<feature type="transmembrane region" description="Helical" evidence="13">
    <location>
        <begin position="66"/>
        <end position="84"/>
    </location>
</feature>
<name>A0A9W7BRG5_9STRA</name>
<evidence type="ECO:0000256" key="13">
    <source>
        <dbReference type="SAM" id="Phobius"/>
    </source>
</evidence>
<keyword evidence="15" id="KW-1185">Reference proteome</keyword>
<feature type="transmembrane region" description="Helical" evidence="13">
    <location>
        <begin position="96"/>
        <end position="122"/>
    </location>
</feature>
<evidence type="ECO:0000256" key="7">
    <source>
        <dbReference type="ARBA" id="ARBA00022989"/>
    </source>
</evidence>
<feature type="transmembrane region" description="Helical" evidence="13">
    <location>
        <begin position="266"/>
        <end position="288"/>
    </location>
</feature>
<evidence type="ECO:0000256" key="1">
    <source>
        <dbReference type="ARBA" id="ARBA00004141"/>
    </source>
</evidence>
<dbReference type="Proteomes" id="UP001165085">
    <property type="component" value="Unassembled WGS sequence"/>
</dbReference>
<evidence type="ECO:0000256" key="12">
    <source>
        <dbReference type="ARBA" id="ARBA00023315"/>
    </source>
</evidence>
<dbReference type="AlphaFoldDB" id="A0A9W7BRG5"/>
<feature type="transmembrane region" description="Helical" evidence="13">
    <location>
        <begin position="41"/>
        <end position="60"/>
    </location>
</feature>
<feature type="transmembrane region" description="Helical" evidence="13">
    <location>
        <begin position="134"/>
        <end position="153"/>
    </location>
</feature>
<organism evidence="14 15">
    <name type="scientific">Triparma strigata</name>
    <dbReference type="NCBI Taxonomy" id="1606541"/>
    <lineage>
        <taxon>Eukaryota</taxon>
        <taxon>Sar</taxon>
        <taxon>Stramenopiles</taxon>
        <taxon>Ochrophyta</taxon>
        <taxon>Bolidophyceae</taxon>
        <taxon>Parmales</taxon>
        <taxon>Triparmaceae</taxon>
        <taxon>Triparma</taxon>
    </lineage>
</organism>
<evidence type="ECO:0000256" key="11">
    <source>
        <dbReference type="ARBA" id="ARBA00023264"/>
    </source>
</evidence>